<organism evidence="1 2">
    <name type="scientific">Litoreibacter ascidiaceicola</name>
    <dbReference type="NCBI Taxonomy" id="1486859"/>
    <lineage>
        <taxon>Bacteria</taxon>
        <taxon>Pseudomonadati</taxon>
        <taxon>Pseudomonadota</taxon>
        <taxon>Alphaproteobacteria</taxon>
        <taxon>Rhodobacterales</taxon>
        <taxon>Roseobacteraceae</taxon>
        <taxon>Litoreibacter</taxon>
    </lineage>
</organism>
<dbReference type="OrthoDB" id="7859238at2"/>
<evidence type="ECO:0000313" key="2">
    <source>
        <dbReference type="Proteomes" id="UP000184144"/>
    </source>
</evidence>
<dbReference type="EMBL" id="FQUV01000005">
    <property type="protein sequence ID" value="SHF35895.1"/>
    <property type="molecule type" value="Genomic_DNA"/>
</dbReference>
<dbReference type="STRING" id="1486859.SAMN05444273_105258"/>
<protein>
    <submittedName>
        <fullName evidence="1">Uncharacterized protein</fullName>
    </submittedName>
</protein>
<proteinExistence type="predicted"/>
<sequence>MTDTPDHFCPGCGVARKSFPRYAWHFCNDCCEQATDGSGRQVECTNVSMSGGFQWRYVGTGDWTTCRGLYCYILNRDVYLTEARFGGIVAQPLLSRYRATDTEGLFKSIDIRKD</sequence>
<keyword evidence="2" id="KW-1185">Reference proteome</keyword>
<dbReference type="Proteomes" id="UP000184144">
    <property type="component" value="Unassembled WGS sequence"/>
</dbReference>
<accession>A0A1M5B090</accession>
<reference evidence="2" key="1">
    <citation type="submission" date="2016-11" db="EMBL/GenBank/DDBJ databases">
        <authorList>
            <person name="Varghese N."/>
            <person name="Submissions S."/>
        </authorList>
    </citation>
    <scope>NUCLEOTIDE SEQUENCE [LARGE SCALE GENOMIC DNA]</scope>
    <source>
        <strain evidence="2">DSM 100566</strain>
    </source>
</reference>
<evidence type="ECO:0000313" key="1">
    <source>
        <dbReference type="EMBL" id="SHF35895.1"/>
    </source>
</evidence>
<dbReference type="RefSeq" id="WP_073144126.1">
    <property type="nucleotide sequence ID" value="NZ_FQUV01000005.1"/>
</dbReference>
<name>A0A1M5B090_9RHOB</name>
<gene>
    <name evidence="1" type="ORF">SAMN05444273_105258</name>
</gene>
<dbReference type="AlphaFoldDB" id="A0A1M5B090"/>